<accession>A0A8T2S1P0</accession>
<proteinExistence type="inferred from homology"/>
<evidence type="ECO:0000256" key="2">
    <source>
        <dbReference type="ARBA" id="ARBA00009418"/>
    </source>
</evidence>
<reference evidence="9 10" key="1">
    <citation type="submission" date="2021-08" db="EMBL/GenBank/DDBJ databases">
        <title>WGS assembly of Ceratopteris richardii.</title>
        <authorList>
            <person name="Marchant D.B."/>
            <person name="Chen G."/>
            <person name="Jenkins J."/>
            <person name="Shu S."/>
            <person name="Leebens-Mack J."/>
            <person name="Grimwood J."/>
            <person name="Schmutz J."/>
            <person name="Soltis P."/>
            <person name="Soltis D."/>
            <person name="Chen Z.-H."/>
        </authorList>
    </citation>
    <scope>NUCLEOTIDE SEQUENCE [LARGE SCALE GENOMIC DNA]</scope>
    <source>
        <strain evidence="9">Whitten #5841</strain>
        <tissue evidence="9">Leaf</tissue>
    </source>
</reference>
<keyword evidence="6" id="KW-0687">Ribonucleoprotein</keyword>
<feature type="compositionally biased region" description="Basic and acidic residues" evidence="8">
    <location>
        <begin position="43"/>
        <end position="62"/>
    </location>
</feature>
<dbReference type="GO" id="GO:0030686">
    <property type="term" value="C:90S preribosome"/>
    <property type="evidence" value="ECO:0007669"/>
    <property type="project" value="TreeGrafter"/>
</dbReference>
<dbReference type="InterPro" id="IPR009292">
    <property type="entry name" value="RRP36"/>
</dbReference>
<feature type="coiled-coil region" evidence="7">
    <location>
        <begin position="174"/>
        <end position="225"/>
    </location>
</feature>
<feature type="region of interest" description="Disordered" evidence="8">
    <location>
        <begin position="1"/>
        <end position="92"/>
    </location>
</feature>
<dbReference type="AlphaFoldDB" id="A0A8T2S1P0"/>
<name>A0A8T2S1P0_CERRI</name>
<sequence>MQEASEDQYLSESGEKEDDLLPSSEEDNKDESLSGFEEDSEEESVKEKMLDVPFEELQRARSDGSCSFRPEHGKKAVSKRANKNRPVEISSKKPVSRFREVIQAPKKIVRDPRFENLCGSYEESKFKASYKFLYDEQLPAERKRLQILLQKEKSDAAIAELKKHISWIDKQLRDEQLRRKHSQKLTELKRMEKEAVKKGKRPFYIKKSEIRKQELAEKFKELKGSGKLEAFLAKRHRRNAAKDHRFMPYRRSQTS</sequence>
<comment type="function">
    <text evidence="6">Component of the 90S pre-ribosome involved in the maturation of rRNAs. Required for early cleavages of the pre-RNAs in the 40S ribosomal subunit maturation pathway.</text>
</comment>
<evidence type="ECO:0000313" key="9">
    <source>
        <dbReference type="EMBL" id="KAH7302669.1"/>
    </source>
</evidence>
<gene>
    <name evidence="9" type="ORF">KP509_23G082000</name>
</gene>
<evidence type="ECO:0000256" key="3">
    <source>
        <dbReference type="ARBA" id="ARBA00022517"/>
    </source>
</evidence>
<dbReference type="EMBL" id="CM035428">
    <property type="protein sequence ID" value="KAH7302671.1"/>
    <property type="molecule type" value="Genomic_DNA"/>
</dbReference>
<dbReference type="EMBL" id="CM035428">
    <property type="protein sequence ID" value="KAH7302670.1"/>
    <property type="molecule type" value="Genomic_DNA"/>
</dbReference>
<dbReference type="Pfam" id="PF06102">
    <property type="entry name" value="RRP36"/>
    <property type="match status" value="1"/>
</dbReference>
<evidence type="ECO:0000256" key="6">
    <source>
        <dbReference type="RuleBase" id="RU368027"/>
    </source>
</evidence>
<dbReference type="Proteomes" id="UP000825935">
    <property type="component" value="Chromosome 23"/>
</dbReference>
<protein>
    <recommendedName>
        <fullName evidence="6">rRNA biogenesis protein RRP36</fullName>
    </recommendedName>
</protein>
<evidence type="ECO:0000256" key="5">
    <source>
        <dbReference type="ARBA" id="ARBA00023242"/>
    </source>
</evidence>
<evidence type="ECO:0000256" key="4">
    <source>
        <dbReference type="ARBA" id="ARBA00022552"/>
    </source>
</evidence>
<keyword evidence="4 6" id="KW-0698">rRNA processing</keyword>
<dbReference type="PANTHER" id="PTHR21738:SF0">
    <property type="entry name" value="RIBOSOMAL RNA PROCESSING PROTEIN 36 HOMOLOG"/>
    <property type="match status" value="1"/>
</dbReference>
<dbReference type="OrthoDB" id="448446at2759"/>
<dbReference type="GO" id="GO:0005730">
    <property type="term" value="C:nucleolus"/>
    <property type="evidence" value="ECO:0007669"/>
    <property type="project" value="UniProtKB-SubCell"/>
</dbReference>
<evidence type="ECO:0000256" key="8">
    <source>
        <dbReference type="SAM" id="MobiDB-lite"/>
    </source>
</evidence>
<feature type="compositionally biased region" description="Acidic residues" evidence="8">
    <location>
        <begin position="15"/>
        <end position="29"/>
    </location>
</feature>
<keyword evidence="7" id="KW-0175">Coiled coil</keyword>
<dbReference type="GO" id="GO:0000462">
    <property type="term" value="P:maturation of SSU-rRNA from tricistronic rRNA transcript (SSU-rRNA, 5.8S rRNA, LSU-rRNA)"/>
    <property type="evidence" value="ECO:0007669"/>
    <property type="project" value="TreeGrafter"/>
</dbReference>
<keyword evidence="3 6" id="KW-0690">Ribosome biogenesis</keyword>
<dbReference type="PANTHER" id="PTHR21738">
    <property type="entry name" value="RIBOSOMAL RNA PROCESSING PROTEIN 36 HOMOLOG"/>
    <property type="match status" value="1"/>
</dbReference>
<evidence type="ECO:0000256" key="7">
    <source>
        <dbReference type="SAM" id="Coils"/>
    </source>
</evidence>
<comment type="subcellular location">
    <subcellularLocation>
        <location evidence="1 6">Nucleus</location>
        <location evidence="1 6">Nucleolus</location>
    </subcellularLocation>
</comment>
<keyword evidence="5 6" id="KW-0539">Nucleus</keyword>
<comment type="subunit">
    <text evidence="6">Associates with 90S and pre-40S pre-ribosomal particles.</text>
</comment>
<organism evidence="9 10">
    <name type="scientific">Ceratopteris richardii</name>
    <name type="common">Triangle waterfern</name>
    <dbReference type="NCBI Taxonomy" id="49495"/>
    <lineage>
        <taxon>Eukaryota</taxon>
        <taxon>Viridiplantae</taxon>
        <taxon>Streptophyta</taxon>
        <taxon>Embryophyta</taxon>
        <taxon>Tracheophyta</taxon>
        <taxon>Polypodiopsida</taxon>
        <taxon>Polypodiidae</taxon>
        <taxon>Polypodiales</taxon>
        <taxon>Pteridineae</taxon>
        <taxon>Pteridaceae</taxon>
        <taxon>Parkerioideae</taxon>
        <taxon>Ceratopteris</taxon>
    </lineage>
</organism>
<comment type="similarity">
    <text evidence="2 6">Belongs to the RRP36 family.</text>
</comment>
<dbReference type="OMA" id="CRNVEQK"/>
<keyword evidence="10" id="KW-1185">Reference proteome</keyword>
<evidence type="ECO:0000256" key="1">
    <source>
        <dbReference type="ARBA" id="ARBA00004604"/>
    </source>
</evidence>
<evidence type="ECO:0000313" key="10">
    <source>
        <dbReference type="Proteomes" id="UP000825935"/>
    </source>
</evidence>
<dbReference type="EMBL" id="CM035428">
    <property type="protein sequence ID" value="KAH7302669.1"/>
    <property type="molecule type" value="Genomic_DNA"/>
</dbReference>
<comment type="caution">
    <text evidence="9">The sequence shown here is derived from an EMBL/GenBank/DDBJ whole genome shotgun (WGS) entry which is preliminary data.</text>
</comment>